<keyword evidence="1 7" id="KW-0728">SH3 domain</keyword>
<dbReference type="PROSITE" id="PS50023">
    <property type="entry name" value="LIM_DOMAIN_2"/>
    <property type="match status" value="1"/>
</dbReference>
<reference evidence="10" key="2">
    <citation type="submission" date="2025-08" db="UniProtKB">
        <authorList>
            <consortium name="Ensembl"/>
        </authorList>
    </citation>
    <scope>IDENTIFICATION</scope>
</reference>
<dbReference type="InterPro" id="IPR051759">
    <property type="entry name" value="LIM-SH3_domain_protein"/>
</dbReference>
<dbReference type="PANTHER" id="PTHR46218:SF4">
    <property type="entry name" value="LIM AND SH3 DOMAIN PROTEIN LASP"/>
    <property type="match status" value="1"/>
</dbReference>
<evidence type="ECO:0000256" key="7">
    <source>
        <dbReference type="PROSITE-ProRule" id="PRU00192"/>
    </source>
</evidence>
<evidence type="ECO:0000313" key="10">
    <source>
        <dbReference type="Ensembl" id="ENSCSAVP00000017821.1"/>
    </source>
</evidence>
<reference evidence="11" key="1">
    <citation type="submission" date="2003-08" db="EMBL/GenBank/DDBJ databases">
        <authorList>
            <person name="Birren B."/>
            <person name="Nusbaum C."/>
            <person name="Abebe A."/>
            <person name="Abouelleil A."/>
            <person name="Adekoya E."/>
            <person name="Ait-zahra M."/>
            <person name="Allen N."/>
            <person name="Allen T."/>
            <person name="An P."/>
            <person name="Anderson M."/>
            <person name="Anderson S."/>
            <person name="Arachchi H."/>
            <person name="Armbruster J."/>
            <person name="Bachantsang P."/>
            <person name="Baldwin J."/>
            <person name="Barry A."/>
            <person name="Bayul T."/>
            <person name="Blitshsteyn B."/>
            <person name="Bloom T."/>
            <person name="Blye J."/>
            <person name="Boguslavskiy L."/>
            <person name="Borowsky M."/>
            <person name="Boukhgalter B."/>
            <person name="Brunache A."/>
            <person name="Butler J."/>
            <person name="Calixte N."/>
            <person name="Calvo S."/>
            <person name="Camarata J."/>
            <person name="Campo K."/>
            <person name="Chang J."/>
            <person name="Cheshatsang Y."/>
            <person name="Citroen M."/>
            <person name="Collymore A."/>
            <person name="Considine T."/>
            <person name="Cook A."/>
            <person name="Cooke P."/>
            <person name="Corum B."/>
            <person name="Cuomo C."/>
            <person name="David R."/>
            <person name="Dawoe T."/>
            <person name="Degray S."/>
            <person name="Dodge S."/>
            <person name="Dooley K."/>
            <person name="Dorje P."/>
            <person name="Dorjee K."/>
            <person name="Dorris L."/>
            <person name="Duffey N."/>
            <person name="Dupes A."/>
            <person name="Elkins T."/>
            <person name="Engels R."/>
            <person name="Erickson J."/>
            <person name="Farina A."/>
            <person name="Faro S."/>
            <person name="Ferreira P."/>
            <person name="Fischer H."/>
            <person name="Fitzgerald M."/>
            <person name="Foley K."/>
            <person name="Gage D."/>
            <person name="Galagan J."/>
            <person name="Gearin G."/>
            <person name="Gnerre S."/>
            <person name="Gnirke A."/>
            <person name="Goyette A."/>
            <person name="Graham J."/>
            <person name="Grandbois E."/>
            <person name="Gyaltsen K."/>
            <person name="Hafez N."/>
            <person name="Hagopian D."/>
            <person name="Hagos B."/>
            <person name="Hall J."/>
            <person name="Hatcher B."/>
            <person name="Heller A."/>
            <person name="Higgins H."/>
            <person name="Honan T."/>
            <person name="Horn A."/>
            <person name="Houde N."/>
            <person name="Hughes L."/>
            <person name="Hulme W."/>
            <person name="Husby E."/>
            <person name="Iliev I."/>
            <person name="Jaffe D."/>
            <person name="Jones C."/>
            <person name="Kamal M."/>
            <person name="Kamat A."/>
            <person name="Kamvysselis M."/>
            <person name="Karlsson E."/>
            <person name="Kells C."/>
            <person name="Kieu A."/>
            <person name="Kisner P."/>
            <person name="Kodira C."/>
            <person name="Kulbokas E."/>
            <person name="Labutti K."/>
            <person name="Lama D."/>
            <person name="Landers T."/>
            <person name="Leger J."/>
            <person name="Levine S."/>
            <person name="Lewis D."/>
            <person name="Lewis T."/>
            <person name="Lindblad-toh K."/>
            <person name="Liu X."/>
            <person name="Lokyitsang T."/>
            <person name="Lokyitsang Y."/>
            <person name="Lucien O."/>
            <person name="Lui A."/>
            <person name="Ma L.J."/>
            <person name="Mabbitt R."/>
            <person name="Macdonald J."/>
            <person name="Maclean C."/>
            <person name="Major J."/>
            <person name="Manning J."/>
            <person name="Marabella R."/>
            <person name="Maru K."/>
            <person name="Matthews C."/>
            <person name="Mauceli E."/>
            <person name="Mccarthy M."/>
            <person name="Mcdonough S."/>
            <person name="Mcghee T."/>
            <person name="Meldrim J."/>
            <person name="Meneus L."/>
            <person name="Mesirov J."/>
            <person name="Mihalev A."/>
            <person name="Mihova T."/>
            <person name="Mikkelsen T."/>
            <person name="Mlenga V."/>
            <person name="Moru K."/>
            <person name="Mozes J."/>
            <person name="Mulrain L."/>
            <person name="Munson G."/>
            <person name="Naylor J."/>
            <person name="Newes C."/>
            <person name="Nguyen C."/>
            <person name="Nguyen N."/>
            <person name="Nguyen T."/>
            <person name="Nicol R."/>
            <person name="Nielsen C."/>
            <person name="Nizzari M."/>
            <person name="Norbu C."/>
            <person name="Norbu N."/>
            <person name="O'donnell P."/>
            <person name="Okoawo O."/>
            <person name="O'leary S."/>
            <person name="Omotosho B."/>
            <person name="O'neill K."/>
            <person name="Osman S."/>
            <person name="Parker S."/>
            <person name="Perrin D."/>
            <person name="Phunkhang P."/>
            <person name="Piqani B."/>
            <person name="Purcell S."/>
            <person name="Rachupka T."/>
            <person name="Ramasamy U."/>
            <person name="Rameau R."/>
            <person name="Ray V."/>
            <person name="Raymond C."/>
            <person name="Retta R."/>
            <person name="Richardson S."/>
            <person name="Rise C."/>
            <person name="Rodriguez J."/>
            <person name="Rogers J."/>
            <person name="Rogov P."/>
            <person name="Rutman M."/>
            <person name="Schupbach R."/>
            <person name="Seaman C."/>
            <person name="Settipalli S."/>
            <person name="Sharpe T."/>
            <person name="Sheridan J."/>
            <person name="Sherpa N."/>
            <person name="Shi J."/>
            <person name="Smirnov S."/>
            <person name="Smith C."/>
            <person name="Sougnez C."/>
            <person name="Spencer B."/>
            <person name="Stalker J."/>
            <person name="Stange-thomann N."/>
            <person name="Stavropoulos S."/>
            <person name="Stetson K."/>
            <person name="Stone C."/>
            <person name="Stone S."/>
            <person name="Stubbs M."/>
            <person name="Talamas J."/>
            <person name="Tchuinga P."/>
            <person name="Tenzing P."/>
            <person name="Tesfaye S."/>
            <person name="Theodore J."/>
            <person name="Thoulutsang Y."/>
            <person name="Topham K."/>
            <person name="Towey S."/>
            <person name="Tsamla T."/>
            <person name="Tsomo N."/>
            <person name="Vallee D."/>
            <person name="Vassiliev H."/>
            <person name="Venkataraman V."/>
            <person name="Vinson J."/>
            <person name="Vo A."/>
            <person name="Wade C."/>
            <person name="Wang S."/>
            <person name="Wangchuk T."/>
            <person name="Wangdi T."/>
            <person name="Whittaker C."/>
            <person name="Wilkinson J."/>
            <person name="Wu Y."/>
            <person name="Wyman D."/>
            <person name="Yadav S."/>
            <person name="Yang S."/>
            <person name="Yang X."/>
            <person name="Yeager S."/>
            <person name="Yee E."/>
            <person name="Young G."/>
            <person name="Zainoun J."/>
            <person name="Zembeck L."/>
            <person name="Zimmer A."/>
            <person name="Zody M."/>
            <person name="Lander E."/>
        </authorList>
    </citation>
    <scope>NUCLEOTIDE SEQUENCE [LARGE SCALE GENOMIC DNA]</scope>
</reference>
<protein>
    <recommendedName>
        <fullName evidence="12">LIM zinc-binding domain-containing protein</fullName>
    </recommendedName>
</protein>
<organism evidence="10 11">
    <name type="scientific">Ciona savignyi</name>
    <name type="common">Pacific transparent sea squirt</name>
    <dbReference type="NCBI Taxonomy" id="51511"/>
    <lineage>
        <taxon>Eukaryota</taxon>
        <taxon>Metazoa</taxon>
        <taxon>Chordata</taxon>
        <taxon>Tunicata</taxon>
        <taxon>Ascidiacea</taxon>
        <taxon>Phlebobranchia</taxon>
        <taxon>Cionidae</taxon>
        <taxon>Ciona</taxon>
    </lineage>
</organism>
<evidence type="ECO:0000256" key="5">
    <source>
        <dbReference type="ARBA" id="ARBA00023038"/>
    </source>
</evidence>
<dbReference type="SUPFAM" id="SSF57716">
    <property type="entry name" value="Glucocorticoid receptor-like (DNA-binding domain)"/>
    <property type="match status" value="1"/>
</dbReference>
<dbReference type="CDD" id="cd09447">
    <property type="entry name" value="LIM_LASP"/>
    <property type="match status" value="1"/>
</dbReference>
<name>H2ZJQ5_CIOSA</name>
<keyword evidence="3" id="KW-0677">Repeat</keyword>
<dbReference type="InterPro" id="IPR001781">
    <property type="entry name" value="Znf_LIM"/>
</dbReference>
<proteinExistence type="predicted"/>
<evidence type="ECO:0000313" key="11">
    <source>
        <dbReference type="Proteomes" id="UP000007875"/>
    </source>
</evidence>
<dbReference type="Proteomes" id="UP000007875">
    <property type="component" value="Unassembled WGS sequence"/>
</dbReference>
<keyword evidence="2 6" id="KW-0479">Metal-binding</keyword>
<dbReference type="CDD" id="cd11789">
    <property type="entry name" value="SH3_Nebulin_family_C"/>
    <property type="match status" value="1"/>
</dbReference>
<dbReference type="Gene3D" id="2.10.110.10">
    <property type="entry name" value="Cysteine Rich Protein"/>
    <property type="match status" value="1"/>
</dbReference>
<dbReference type="Ensembl" id="ENSCSAVT00000018015.1">
    <property type="protein sequence ID" value="ENSCSAVP00000017821.1"/>
    <property type="gene ID" value="ENSCSAVG00000010490.1"/>
</dbReference>
<dbReference type="Pfam" id="PF00412">
    <property type="entry name" value="LIM"/>
    <property type="match status" value="1"/>
</dbReference>
<dbReference type="PROSITE" id="PS00478">
    <property type="entry name" value="LIM_DOMAIN_1"/>
    <property type="match status" value="1"/>
</dbReference>
<evidence type="ECO:0000256" key="6">
    <source>
        <dbReference type="PROSITE-ProRule" id="PRU00125"/>
    </source>
</evidence>
<evidence type="ECO:0000259" key="8">
    <source>
        <dbReference type="PROSITE" id="PS50002"/>
    </source>
</evidence>
<dbReference type="OMA" id="VHYPLSK"/>
<dbReference type="GO" id="GO:0046872">
    <property type="term" value="F:metal ion binding"/>
    <property type="evidence" value="ECO:0007669"/>
    <property type="project" value="UniProtKB-KW"/>
</dbReference>
<evidence type="ECO:0000256" key="3">
    <source>
        <dbReference type="ARBA" id="ARBA00022737"/>
    </source>
</evidence>
<keyword evidence="5 6" id="KW-0440">LIM domain</keyword>
<evidence type="ECO:0000256" key="4">
    <source>
        <dbReference type="ARBA" id="ARBA00022833"/>
    </source>
</evidence>
<reference evidence="10" key="3">
    <citation type="submission" date="2025-09" db="UniProtKB">
        <authorList>
            <consortium name="Ensembl"/>
        </authorList>
    </citation>
    <scope>IDENTIFICATION</scope>
</reference>
<dbReference type="AlphaFoldDB" id="H2ZJQ5"/>
<dbReference type="SUPFAM" id="SSF50044">
    <property type="entry name" value="SH3-domain"/>
    <property type="match status" value="1"/>
</dbReference>
<dbReference type="eggNOG" id="KOG1702">
    <property type="taxonomic scope" value="Eukaryota"/>
</dbReference>
<evidence type="ECO:0000256" key="1">
    <source>
        <dbReference type="ARBA" id="ARBA00022443"/>
    </source>
</evidence>
<sequence length="233" mass="26214">MNPSCARCKKTVYPVEKLNCLDKIWHKSCFSCEICGIKLCMTTYKGYNKLPYCNTHYPSTRFTQVSDTPEYRKLAQQQKSQSVIQYSKVLLCLLKVQQEQSGTENPYSKVYAVRLLIHLSFSGSTAAATTRPPQPTQVKLHLHDLRSSPHTAVKIITTCDKPPAPAPTVARTVLSTEKYIALYDYNAADDDEVSFNEGDIVTEATIIDDGWMEGRVVRTGEYGMLPTNYVNKV</sequence>
<dbReference type="FunFam" id="2.10.110.10:FF:000110">
    <property type="entry name" value="Nebulin related anchoring protein"/>
    <property type="match status" value="1"/>
</dbReference>
<dbReference type="PRINTS" id="PR00452">
    <property type="entry name" value="SH3DOMAIN"/>
</dbReference>
<dbReference type="GO" id="GO:0005925">
    <property type="term" value="C:focal adhesion"/>
    <property type="evidence" value="ECO:0007669"/>
    <property type="project" value="TreeGrafter"/>
</dbReference>
<dbReference type="GO" id="GO:0051015">
    <property type="term" value="F:actin filament binding"/>
    <property type="evidence" value="ECO:0007669"/>
    <property type="project" value="TreeGrafter"/>
</dbReference>
<dbReference type="PROSITE" id="PS50002">
    <property type="entry name" value="SH3"/>
    <property type="match status" value="1"/>
</dbReference>
<dbReference type="PANTHER" id="PTHR46218">
    <property type="entry name" value="LASP"/>
    <property type="match status" value="1"/>
</dbReference>
<dbReference type="Pfam" id="PF00018">
    <property type="entry name" value="SH3_1"/>
    <property type="match status" value="1"/>
</dbReference>
<dbReference type="SMART" id="SM00132">
    <property type="entry name" value="LIM"/>
    <property type="match status" value="1"/>
</dbReference>
<evidence type="ECO:0000259" key="9">
    <source>
        <dbReference type="PROSITE" id="PS50023"/>
    </source>
</evidence>
<dbReference type="InParanoid" id="H2ZJQ5"/>
<accession>H2ZJQ5</accession>
<dbReference type="HOGENOM" id="CLU_026811_0_1_1"/>
<dbReference type="InterPro" id="IPR001452">
    <property type="entry name" value="SH3_domain"/>
</dbReference>
<dbReference type="InterPro" id="IPR036028">
    <property type="entry name" value="SH3-like_dom_sf"/>
</dbReference>
<feature type="domain" description="SH3" evidence="8">
    <location>
        <begin position="174"/>
        <end position="233"/>
    </location>
</feature>
<evidence type="ECO:0000256" key="2">
    <source>
        <dbReference type="ARBA" id="ARBA00022723"/>
    </source>
</evidence>
<dbReference type="SMART" id="SM00326">
    <property type="entry name" value="SH3"/>
    <property type="match status" value="1"/>
</dbReference>
<keyword evidence="4 6" id="KW-0862">Zinc</keyword>
<dbReference type="GeneTree" id="ENSGT00940000154775"/>
<keyword evidence="11" id="KW-1185">Reference proteome</keyword>
<dbReference type="STRING" id="51511.ENSCSAVP00000017821"/>
<feature type="domain" description="LIM zinc-binding" evidence="9">
    <location>
        <begin position="3"/>
        <end position="63"/>
    </location>
</feature>
<evidence type="ECO:0008006" key="12">
    <source>
        <dbReference type="Google" id="ProtNLM"/>
    </source>
</evidence>
<dbReference type="Gene3D" id="2.30.30.40">
    <property type="entry name" value="SH3 Domains"/>
    <property type="match status" value="1"/>
</dbReference>